<dbReference type="InterPro" id="IPR025724">
    <property type="entry name" value="GAG-pre-integrase_dom"/>
</dbReference>
<dbReference type="CDD" id="cd09272">
    <property type="entry name" value="RNase_HI_RT_Ty1"/>
    <property type="match status" value="1"/>
</dbReference>
<dbReference type="InterPro" id="IPR013103">
    <property type="entry name" value="RVT_2"/>
</dbReference>
<keyword evidence="1" id="KW-0479">Metal-binding</keyword>
<dbReference type="EMBL" id="KZ503159">
    <property type="protein sequence ID" value="PKU67898.1"/>
    <property type="molecule type" value="Genomic_DNA"/>
</dbReference>
<dbReference type="InterPro" id="IPR012337">
    <property type="entry name" value="RNaseH-like_sf"/>
</dbReference>
<gene>
    <name evidence="5" type="ORF">MA16_Dca006933</name>
</gene>
<evidence type="ECO:0000256" key="1">
    <source>
        <dbReference type="ARBA" id="ARBA00022723"/>
    </source>
</evidence>
<evidence type="ECO:0000313" key="6">
    <source>
        <dbReference type="Proteomes" id="UP000233837"/>
    </source>
</evidence>
<evidence type="ECO:0000259" key="4">
    <source>
        <dbReference type="PROSITE" id="PS50994"/>
    </source>
</evidence>
<dbReference type="GO" id="GO:0015074">
    <property type="term" value="P:DNA integration"/>
    <property type="evidence" value="ECO:0007669"/>
    <property type="project" value="InterPro"/>
</dbReference>
<dbReference type="GO" id="GO:0046872">
    <property type="term" value="F:metal ion binding"/>
    <property type="evidence" value="ECO:0007669"/>
    <property type="project" value="UniProtKB-KW"/>
</dbReference>
<dbReference type="Pfam" id="PF25597">
    <property type="entry name" value="SH3_retrovirus"/>
    <property type="match status" value="1"/>
</dbReference>
<evidence type="ECO:0000256" key="3">
    <source>
        <dbReference type="SAM" id="MobiDB-lite"/>
    </source>
</evidence>
<feature type="compositionally biased region" description="Low complexity" evidence="3">
    <location>
        <begin position="427"/>
        <end position="442"/>
    </location>
</feature>
<dbReference type="Pfam" id="PF13976">
    <property type="entry name" value="gag_pre-integrs"/>
    <property type="match status" value="1"/>
</dbReference>
<sequence>MRKFLLRRLLHVPTLSHNLISVNRLINDNSCSVIFYSNGFTIKDSRTNWTLLQGPSHRGLYPIKSSSSLQSSVSSTDQALHTTTVNATQWHQRLGHPAISTQRLLSTVLPTSTLSNTSFHCSACVRAKSHRLSFILSSPKTTKCLQLIHSDIWGPSPVVSLNGYKYYLLFVDDYTRFSWVYPLRTKSEKFKIFVKFKSMAENQFQSSIKCLRTDGGGEYINHSFKKFLTHYGIVHQVTCPYTPQQNGVAERKHRHLLDTLRALLFQSSLPHVFWPEALLTAAHTINRLPSPNTKHKSPYELLHLQKPDYTHFRVFGCLCYPWIPPSLHHKFMPHAAPCIFLGYAEPTKGYKCFNLTTGRIHLSRHVKFFEFVFPYQKSATPINSETPSINLPPSLLIPTQLTSPLTKINTAPINIQPAPSSLPVPSPAQSSASTSIPLQSPQLPSPQPVQTKHSMVTRFQTGHLHPKKIFDLHTAIIPTQPTSYSQAVKYEPWRWAMSSEFDALQTQGTWTLVPPSPEYNVLDCKWLYRTKFNPYGSVARYKARLVAQGFNQEFGLYYFDTFSPVAKFPTIRILFDIAVNNSWPILQLDVSNAFLNGILQETVYMKQPQGFIDAQLPTYVCCLKKALYGLKQAPRKWFDTFTKFLSEFGFKKSLADPSLFIYTKDTSRLYLLIYVDDILLTGNDSSITSILVHHMQRKFKLSNLAPVSNFLGIQVQKHLSGLHLSQTAYAMSLLERSGMQNCKPVQSLLPTKLPSVTATSPLYSNPEQYRRLVGALQYLTITRPDISFAVNLLCQQMHQPYDIHFQLLKRVLRYIRGTLSLGLPITSSSLKLHAYSDSDWATDPATRRSISGHCAFLGSTLISWCVKKQTTVARSSTEAEYRSLALATAEVLWLRQLLRDFSITTTQPTELYCDNSSALALAQNPVFHSRTKHIDIDFHFIRDCIAQGKLTVHHLASEDKPVDLFTKALSIGRFQALRSKLTLCEQSLTLRGGC</sequence>
<feature type="region of interest" description="Disordered" evidence="3">
    <location>
        <begin position="416"/>
        <end position="452"/>
    </location>
</feature>
<dbReference type="SUPFAM" id="SSF56672">
    <property type="entry name" value="DNA/RNA polymerases"/>
    <property type="match status" value="1"/>
</dbReference>
<dbReference type="PROSITE" id="PS50994">
    <property type="entry name" value="INTEGRASE"/>
    <property type="match status" value="1"/>
</dbReference>
<dbReference type="SUPFAM" id="SSF53098">
    <property type="entry name" value="Ribonuclease H-like"/>
    <property type="match status" value="1"/>
</dbReference>
<accession>A0A2I0VWW1</accession>
<dbReference type="InterPro" id="IPR039537">
    <property type="entry name" value="Retrotran_Ty1/copia-like"/>
</dbReference>
<protein>
    <submittedName>
        <fullName evidence="5">Retrovirus-related Pol polyprotein from transposon TNT 1-94</fullName>
    </submittedName>
</protein>
<evidence type="ECO:0000256" key="2">
    <source>
        <dbReference type="ARBA" id="ARBA00022801"/>
    </source>
</evidence>
<dbReference type="GO" id="GO:0016787">
    <property type="term" value="F:hydrolase activity"/>
    <property type="evidence" value="ECO:0007669"/>
    <property type="project" value="UniProtKB-KW"/>
</dbReference>
<organism evidence="5 6">
    <name type="scientific">Dendrobium catenatum</name>
    <dbReference type="NCBI Taxonomy" id="906689"/>
    <lineage>
        <taxon>Eukaryota</taxon>
        <taxon>Viridiplantae</taxon>
        <taxon>Streptophyta</taxon>
        <taxon>Embryophyta</taxon>
        <taxon>Tracheophyta</taxon>
        <taxon>Spermatophyta</taxon>
        <taxon>Magnoliopsida</taxon>
        <taxon>Liliopsida</taxon>
        <taxon>Asparagales</taxon>
        <taxon>Orchidaceae</taxon>
        <taxon>Epidendroideae</taxon>
        <taxon>Malaxideae</taxon>
        <taxon>Dendrobiinae</taxon>
        <taxon>Dendrobium</taxon>
    </lineage>
</organism>
<dbReference type="InterPro" id="IPR043502">
    <property type="entry name" value="DNA/RNA_pol_sf"/>
</dbReference>
<reference evidence="5 6" key="2">
    <citation type="journal article" date="2017" name="Nature">
        <title>The Apostasia genome and the evolution of orchids.</title>
        <authorList>
            <person name="Zhang G.Q."/>
            <person name="Liu K.W."/>
            <person name="Li Z."/>
            <person name="Lohaus R."/>
            <person name="Hsiao Y.Y."/>
            <person name="Niu S.C."/>
            <person name="Wang J.Y."/>
            <person name="Lin Y.C."/>
            <person name="Xu Q."/>
            <person name="Chen L.J."/>
            <person name="Yoshida K."/>
            <person name="Fujiwara S."/>
            <person name="Wang Z.W."/>
            <person name="Zhang Y.Q."/>
            <person name="Mitsuda N."/>
            <person name="Wang M."/>
            <person name="Liu G.H."/>
            <person name="Pecoraro L."/>
            <person name="Huang H.X."/>
            <person name="Xiao X.J."/>
            <person name="Lin M."/>
            <person name="Wu X.Y."/>
            <person name="Wu W.L."/>
            <person name="Chen Y.Y."/>
            <person name="Chang S.B."/>
            <person name="Sakamoto S."/>
            <person name="Ohme-Takagi M."/>
            <person name="Yagi M."/>
            <person name="Zeng S.J."/>
            <person name="Shen C.Y."/>
            <person name="Yeh C.M."/>
            <person name="Luo Y.B."/>
            <person name="Tsai W.C."/>
            <person name="Van de Peer Y."/>
            <person name="Liu Z.J."/>
        </authorList>
    </citation>
    <scope>NUCLEOTIDE SEQUENCE [LARGE SCALE GENOMIC DNA]</scope>
    <source>
        <tissue evidence="5">The whole plant</tissue>
    </source>
</reference>
<proteinExistence type="predicted"/>
<dbReference type="AlphaFoldDB" id="A0A2I0VWW1"/>
<evidence type="ECO:0000313" key="5">
    <source>
        <dbReference type="EMBL" id="PKU67898.1"/>
    </source>
</evidence>
<dbReference type="Pfam" id="PF00665">
    <property type="entry name" value="rve"/>
    <property type="match status" value="1"/>
</dbReference>
<name>A0A2I0VWW1_9ASPA</name>
<feature type="domain" description="Integrase catalytic" evidence="4">
    <location>
        <begin position="135"/>
        <end position="306"/>
    </location>
</feature>
<dbReference type="Pfam" id="PF07727">
    <property type="entry name" value="RVT_2"/>
    <property type="match status" value="1"/>
</dbReference>
<dbReference type="Gene3D" id="3.30.420.10">
    <property type="entry name" value="Ribonuclease H-like superfamily/Ribonuclease H"/>
    <property type="match status" value="1"/>
</dbReference>
<keyword evidence="6" id="KW-1185">Reference proteome</keyword>
<dbReference type="GO" id="GO:0003676">
    <property type="term" value="F:nucleic acid binding"/>
    <property type="evidence" value="ECO:0007669"/>
    <property type="project" value="InterPro"/>
</dbReference>
<dbReference type="PANTHER" id="PTHR42648:SF26">
    <property type="entry name" value="INTEGRASE CATALYTIC DOMAIN-CONTAINING PROTEIN"/>
    <property type="match status" value="1"/>
</dbReference>
<reference evidence="5 6" key="1">
    <citation type="journal article" date="2016" name="Sci. Rep.">
        <title>The Dendrobium catenatum Lindl. genome sequence provides insights into polysaccharide synthase, floral development and adaptive evolution.</title>
        <authorList>
            <person name="Zhang G.Q."/>
            <person name="Xu Q."/>
            <person name="Bian C."/>
            <person name="Tsai W.C."/>
            <person name="Yeh C.M."/>
            <person name="Liu K.W."/>
            <person name="Yoshida K."/>
            <person name="Zhang L.S."/>
            <person name="Chang S.B."/>
            <person name="Chen F."/>
            <person name="Shi Y."/>
            <person name="Su Y.Y."/>
            <person name="Zhang Y.Q."/>
            <person name="Chen L.J."/>
            <person name="Yin Y."/>
            <person name="Lin M."/>
            <person name="Huang H."/>
            <person name="Deng H."/>
            <person name="Wang Z.W."/>
            <person name="Zhu S.L."/>
            <person name="Zhao X."/>
            <person name="Deng C."/>
            <person name="Niu S.C."/>
            <person name="Huang J."/>
            <person name="Wang M."/>
            <person name="Liu G.H."/>
            <person name="Yang H.J."/>
            <person name="Xiao X.J."/>
            <person name="Hsiao Y.Y."/>
            <person name="Wu W.L."/>
            <person name="Chen Y.Y."/>
            <person name="Mitsuda N."/>
            <person name="Ohme-Takagi M."/>
            <person name="Luo Y.B."/>
            <person name="Van de Peer Y."/>
            <person name="Liu Z.J."/>
        </authorList>
    </citation>
    <scope>NUCLEOTIDE SEQUENCE [LARGE SCALE GENOMIC DNA]</scope>
    <source>
        <tissue evidence="5">The whole plant</tissue>
    </source>
</reference>
<dbReference type="PANTHER" id="PTHR42648">
    <property type="entry name" value="TRANSPOSASE, PUTATIVE-RELATED"/>
    <property type="match status" value="1"/>
</dbReference>
<dbReference type="InterPro" id="IPR057670">
    <property type="entry name" value="SH3_retrovirus"/>
</dbReference>
<dbReference type="InterPro" id="IPR001584">
    <property type="entry name" value="Integrase_cat-core"/>
</dbReference>
<dbReference type="InterPro" id="IPR036397">
    <property type="entry name" value="RNaseH_sf"/>
</dbReference>
<dbReference type="Proteomes" id="UP000233837">
    <property type="component" value="Unassembled WGS sequence"/>
</dbReference>
<keyword evidence="2" id="KW-0378">Hydrolase</keyword>